<keyword evidence="2" id="KW-1185">Reference proteome</keyword>
<evidence type="ECO:0008006" key="3">
    <source>
        <dbReference type="Google" id="ProtNLM"/>
    </source>
</evidence>
<dbReference type="EMBL" id="BAAALT010000120">
    <property type="protein sequence ID" value="GAA1812903.1"/>
    <property type="molecule type" value="Genomic_DNA"/>
</dbReference>
<proteinExistence type="predicted"/>
<comment type="caution">
    <text evidence="1">The sequence shown here is derived from an EMBL/GenBank/DDBJ whole genome shotgun (WGS) entry which is preliminary data.</text>
</comment>
<reference evidence="2" key="1">
    <citation type="journal article" date="2019" name="Int. J. Syst. Evol. Microbiol.">
        <title>The Global Catalogue of Microorganisms (GCM) 10K type strain sequencing project: providing services to taxonomists for standard genome sequencing and annotation.</title>
        <authorList>
            <consortium name="The Broad Institute Genomics Platform"/>
            <consortium name="The Broad Institute Genome Sequencing Center for Infectious Disease"/>
            <person name="Wu L."/>
            <person name="Ma J."/>
        </authorList>
    </citation>
    <scope>NUCLEOTIDE SEQUENCE [LARGE SCALE GENOMIC DNA]</scope>
    <source>
        <strain evidence="2">JCM 13250</strain>
    </source>
</reference>
<dbReference type="Proteomes" id="UP001500218">
    <property type="component" value="Unassembled WGS sequence"/>
</dbReference>
<evidence type="ECO:0000313" key="1">
    <source>
        <dbReference type="EMBL" id="GAA1812903.1"/>
    </source>
</evidence>
<name>A0ABP4YFW3_9ACTN</name>
<dbReference type="RefSeq" id="WP_344133606.1">
    <property type="nucleotide sequence ID" value="NZ_BAAALT010000120.1"/>
</dbReference>
<organism evidence="1 2">
    <name type="scientific">Luedemannella flava</name>
    <dbReference type="NCBI Taxonomy" id="349316"/>
    <lineage>
        <taxon>Bacteria</taxon>
        <taxon>Bacillati</taxon>
        <taxon>Actinomycetota</taxon>
        <taxon>Actinomycetes</taxon>
        <taxon>Micromonosporales</taxon>
        <taxon>Micromonosporaceae</taxon>
        <taxon>Luedemannella</taxon>
    </lineage>
</organism>
<gene>
    <name evidence="1" type="ORF">GCM10009682_37610</name>
</gene>
<sequence>MTVSGDGLANLSLTSRGSEDQVLTNISGVLDPSDAGTLARVLGAEMAALAAWDSAKAAAARSGSPTVEEKRREYPNYGLPWSEGDAERLRARFRAGATIAELASEFGRNPSGITLRLIVIGELQAGLGVVMAAVRESPSESS</sequence>
<evidence type="ECO:0000313" key="2">
    <source>
        <dbReference type="Proteomes" id="UP001500218"/>
    </source>
</evidence>
<protein>
    <recommendedName>
        <fullName evidence="3">Helix-turn-helix domain containing protein</fullName>
    </recommendedName>
</protein>
<accession>A0ABP4YFW3</accession>